<dbReference type="AlphaFoldDB" id="A0A1R4JDT9"/>
<dbReference type="Pfam" id="PF13223">
    <property type="entry name" value="DUF4031"/>
    <property type="match status" value="1"/>
</dbReference>
<sequence>MAVLIDPPLWPAHGTTWSHLISDTSIEELHAFADANRVPRRGFDLDHYDVPASRHHELVAAGAVSVDAHALVRRLLASGLRVPAKDRHPRGYSAES</sequence>
<name>A0A1R4JDT9_9MICO</name>
<proteinExistence type="predicted"/>
<evidence type="ECO:0000259" key="1">
    <source>
        <dbReference type="Pfam" id="PF13223"/>
    </source>
</evidence>
<organism evidence="2 3">
    <name type="scientific">Mycetocola reblochoni REB411</name>
    <dbReference type="NCBI Taxonomy" id="1255698"/>
    <lineage>
        <taxon>Bacteria</taxon>
        <taxon>Bacillati</taxon>
        <taxon>Actinomycetota</taxon>
        <taxon>Actinomycetes</taxon>
        <taxon>Micrococcales</taxon>
        <taxon>Microbacteriaceae</taxon>
        <taxon>Mycetocola</taxon>
    </lineage>
</organism>
<dbReference type="GO" id="GO:0016740">
    <property type="term" value="F:transferase activity"/>
    <property type="evidence" value="ECO:0007669"/>
    <property type="project" value="UniProtKB-KW"/>
</dbReference>
<evidence type="ECO:0000313" key="2">
    <source>
        <dbReference type="EMBL" id="SJN30172.1"/>
    </source>
</evidence>
<reference evidence="3" key="1">
    <citation type="submission" date="2017-02" db="EMBL/GenBank/DDBJ databases">
        <authorList>
            <person name="Dridi B."/>
        </authorList>
    </citation>
    <scope>NUCLEOTIDE SEQUENCE [LARGE SCALE GENOMIC DNA]</scope>
    <source>
        <strain evidence="3">EB411</strain>
    </source>
</reference>
<evidence type="ECO:0000313" key="3">
    <source>
        <dbReference type="Proteomes" id="UP000196778"/>
    </source>
</evidence>
<feature type="domain" description="DUF4031" evidence="1">
    <location>
        <begin position="3"/>
        <end position="77"/>
    </location>
</feature>
<dbReference type="EMBL" id="FUKR01000036">
    <property type="protein sequence ID" value="SJN30172.1"/>
    <property type="molecule type" value="Genomic_DNA"/>
</dbReference>
<dbReference type="RefSeq" id="WP_087136960.1">
    <property type="nucleotide sequence ID" value="NZ_FUKR01000036.1"/>
</dbReference>
<dbReference type="OrthoDB" id="9808993at2"/>
<keyword evidence="3" id="KW-1185">Reference proteome</keyword>
<dbReference type="InterPro" id="IPR025109">
    <property type="entry name" value="DUF4031"/>
</dbReference>
<dbReference type="Proteomes" id="UP000196778">
    <property type="component" value="Unassembled WGS sequence"/>
</dbReference>
<accession>A0A1R4JDT9</accession>
<keyword evidence="2" id="KW-0808">Transferase</keyword>
<gene>
    <name evidence="2" type="ORF">FM119_07015</name>
</gene>
<protein>
    <submittedName>
        <fullName evidence="2">Streptomyces venezuelae ISP5230 chloramphenicol resistance protein (Cmlv) and chloramphenicol phosphotransferase genes</fullName>
    </submittedName>
</protein>